<sequence>QYIETHTPNEELLHAMQQAYFLNLVSELFDFSPIARSFNEQARLIDEHFYKLFPQLLAEYKKQIQIFTTEIVDVSYRFHKQYERLVTQSTDYNTNNDLQIRIIKGAAYFEQKLRPFHKLAEATNLPTDNKELRKKTNNTLEEFLNTLTQKLSLLQYVEDNGFHASDYLRKKAYILLSETDNKNSSGTTAHD</sequence>
<gene>
    <name evidence="1" type="ORF">LEA_19921</name>
</gene>
<comment type="caution">
    <text evidence="1">The sequence shown here is derived from an EMBL/GenBank/DDBJ whole genome shotgun (WGS) entry which is preliminary data.</text>
</comment>
<organism evidence="1">
    <name type="scientific">human gut metagenome</name>
    <dbReference type="NCBI Taxonomy" id="408170"/>
    <lineage>
        <taxon>unclassified sequences</taxon>
        <taxon>metagenomes</taxon>
        <taxon>organismal metagenomes</taxon>
    </lineage>
</organism>
<proteinExistence type="predicted"/>
<dbReference type="EMBL" id="AJWY01013689">
    <property type="protein sequence ID" value="EKC46273.1"/>
    <property type="molecule type" value="Genomic_DNA"/>
</dbReference>
<reference evidence="1" key="1">
    <citation type="journal article" date="2013" name="Environ. Microbiol.">
        <title>Microbiota from the distal guts of lean and obese adolescents exhibit partial functional redundancy besides clear differences in community structure.</title>
        <authorList>
            <person name="Ferrer M."/>
            <person name="Ruiz A."/>
            <person name="Lanza F."/>
            <person name="Haange S.B."/>
            <person name="Oberbach A."/>
            <person name="Till H."/>
            <person name="Bargiela R."/>
            <person name="Campoy C."/>
            <person name="Segura M.T."/>
            <person name="Richter M."/>
            <person name="von Bergen M."/>
            <person name="Seifert J."/>
            <person name="Suarez A."/>
        </authorList>
    </citation>
    <scope>NUCLEOTIDE SEQUENCE</scope>
</reference>
<name>K1RLI7_9ZZZZ</name>
<dbReference type="AlphaFoldDB" id="K1RLI7"/>
<feature type="non-terminal residue" evidence="1">
    <location>
        <position position="1"/>
    </location>
</feature>
<protein>
    <submittedName>
        <fullName evidence="1">Uncharacterized protein</fullName>
    </submittedName>
</protein>
<feature type="non-terminal residue" evidence="1">
    <location>
        <position position="191"/>
    </location>
</feature>
<accession>K1RLI7</accession>
<evidence type="ECO:0000313" key="1">
    <source>
        <dbReference type="EMBL" id="EKC46273.1"/>
    </source>
</evidence>